<accession>A0A235ELG1</accession>
<dbReference type="PANTHER" id="PTHR10545">
    <property type="entry name" value="DIAMINE N-ACETYLTRANSFERASE"/>
    <property type="match status" value="1"/>
</dbReference>
<organism evidence="4 5">
    <name type="scientific">Acidovorax kalamii</name>
    <dbReference type="NCBI Taxonomy" id="2004485"/>
    <lineage>
        <taxon>Bacteria</taxon>
        <taxon>Pseudomonadati</taxon>
        <taxon>Pseudomonadota</taxon>
        <taxon>Betaproteobacteria</taxon>
        <taxon>Burkholderiales</taxon>
        <taxon>Comamonadaceae</taxon>
        <taxon>Acidovorax</taxon>
    </lineage>
</organism>
<evidence type="ECO:0000313" key="5">
    <source>
        <dbReference type="Proteomes" id="UP000215441"/>
    </source>
</evidence>
<proteinExistence type="predicted"/>
<sequence>MLTATATSPPPAGWALRPALAADAEVLARLCAAHAAYEQIPHCADGHAERLAHGLEAGRLNAWLGFLHGCAVGYASATLDYATLAAQPFLHLDCLYLDPPARGLGLGRALLDAAVCRARSLGCAQLQWQTPVWNEGAIRFYDRLGATRLAKQRYTLVCGEVVPKAPKPLASPAAERVSTIGG</sequence>
<dbReference type="SUPFAM" id="SSF55729">
    <property type="entry name" value="Acyl-CoA N-acyltransferases (Nat)"/>
    <property type="match status" value="1"/>
</dbReference>
<dbReference type="EMBL" id="NOIG01000008">
    <property type="protein sequence ID" value="OYD49876.1"/>
    <property type="molecule type" value="Genomic_DNA"/>
</dbReference>
<dbReference type="InterPro" id="IPR016181">
    <property type="entry name" value="Acyl_CoA_acyltransferase"/>
</dbReference>
<dbReference type="InterPro" id="IPR000182">
    <property type="entry name" value="GNAT_dom"/>
</dbReference>
<evidence type="ECO:0000256" key="1">
    <source>
        <dbReference type="ARBA" id="ARBA00022679"/>
    </source>
</evidence>
<reference evidence="4 5" key="1">
    <citation type="submission" date="2017-07" db="EMBL/GenBank/DDBJ databases">
        <title>Acidovorax KNDSW TSA 6 genome sequence and assembly.</title>
        <authorList>
            <person name="Mayilraj S."/>
        </authorList>
    </citation>
    <scope>NUCLEOTIDE SEQUENCE [LARGE SCALE GENOMIC DNA]</scope>
    <source>
        <strain evidence="4 5">KNDSW-TSA6</strain>
    </source>
</reference>
<evidence type="ECO:0000259" key="3">
    <source>
        <dbReference type="PROSITE" id="PS51186"/>
    </source>
</evidence>
<protein>
    <recommendedName>
        <fullName evidence="3">N-acetyltransferase domain-containing protein</fullName>
    </recommendedName>
</protein>
<dbReference type="OrthoDB" id="5295305at2"/>
<dbReference type="AlphaFoldDB" id="A0A235ELG1"/>
<dbReference type="Pfam" id="PF00583">
    <property type="entry name" value="Acetyltransf_1"/>
    <property type="match status" value="1"/>
</dbReference>
<keyword evidence="1" id="KW-0808">Transferase</keyword>
<dbReference type="PROSITE" id="PS51186">
    <property type="entry name" value="GNAT"/>
    <property type="match status" value="1"/>
</dbReference>
<feature type="domain" description="N-acetyltransferase" evidence="3">
    <location>
        <begin position="22"/>
        <end position="168"/>
    </location>
</feature>
<dbReference type="GO" id="GO:0008080">
    <property type="term" value="F:N-acetyltransferase activity"/>
    <property type="evidence" value="ECO:0007669"/>
    <property type="project" value="TreeGrafter"/>
</dbReference>
<comment type="caution">
    <text evidence="4">The sequence shown here is derived from an EMBL/GenBank/DDBJ whole genome shotgun (WGS) entry which is preliminary data.</text>
</comment>
<dbReference type="InterPro" id="IPR051016">
    <property type="entry name" value="Diverse_Substrate_AcTransf"/>
</dbReference>
<dbReference type="PANTHER" id="PTHR10545:SF29">
    <property type="entry name" value="GH14572P-RELATED"/>
    <property type="match status" value="1"/>
</dbReference>
<dbReference type="Proteomes" id="UP000215441">
    <property type="component" value="Unassembled WGS sequence"/>
</dbReference>
<dbReference type="Gene3D" id="3.40.630.30">
    <property type="match status" value="1"/>
</dbReference>
<evidence type="ECO:0000313" key="4">
    <source>
        <dbReference type="EMBL" id="OYD49876.1"/>
    </source>
</evidence>
<keyword evidence="2" id="KW-0012">Acyltransferase</keyword>
<evidence type="ECO:0000256" key="2">
    <source>
        <dbReference type="ARBA" id="ARBA00023315"/>
    </source>
</evidence>
<dbReference type="CDD" id="cd04301">
    <property type="entry name" value="NAT_SF"/>
    <property type="match status" value="1"/>
</dbReference>
<gene>
    <name evidence="4" type="ORF">CBY09_13070</name>
</gene>
<keyword evidence="5" id="KW-1185">Reference proteome</keyword>
<name>A0A235ELG1_9BURK</name>
<dbReference type="RefSeq" id="WP_094290032.1">
    <property type="nucleotide sequence ID" value="NZ_NOIG01000008.1"/>
</dbReference>